<feature type="transmembrane region" description="Helical" evidence="5">
    <location>
        <begin position="166"/>
        <end position="187"/>
    </location>
</feature>
<keyword evidence="10" id="KW-1185">Reference proteome</keyword>
<evidence type="ECO:0000313" key="9">
    <source>
        <dbReference type="EMBL" id="GAD04115.1"/>
    </source>
</evidence>
<evidence type="ECO:0000256" key="5">
    <source>
        <dbReference type="SAM" id="Phobius"/>
    </source>
</evidence>
<organism evidence="9 10">
    <name type="scientific">Agarivorans albus MKT 106</name>
    <dbReference type="NCBI Taxonomy" id="1331007"/>
    <lineage>
        <taxon>Bacteria</taxon>
        <taxon>Pseudomonadati</taxon>
        <taxon>Pseudomonadota</taxon>
        <taxon>Gammaproteobacteria</taxon>
        <taxon>Alteromonadales</taxon>
        <taxon>Alteromonadaceae</taxon>
        <taxon>Agarivorans</taxon>
    </lineage>
</organism>
<keyword evidence="2 5" id="KW-0812">Transmembrane</keyword>
<reference evidence="9" key="1">
    <citation type="journal article" date="2013" name="Genome Announc.">
        <title>Draft Genome Sequence of Agarivorans albus Strain MKT 106T, an Agarolytic Marine Bacterium.</title>
        <authorList>
            <person name="Yasuike M."/>
            <person name="Nakamura Y."/>
            <person name="Kai W."/>
            <person name="Fujiwara A."/>
            <person name="Fukui Y."/>
            <person name="Satomi M."/>
            <person name="Sano M."/>
        </authorList>
    </citation>
    <scope>NUCLEOTIDE SEQUENCE [LARGE SCALE GENOMIC DNA]</scope>
</reference>
<dbReference type="STRING" id="1331007.AALB_4195"/>
<feature type="transmembrane region" description="Helical" evidence="5">
    <location>
        <begin position="426"/>
        <end position="446"/>
    </location>
</feature>
<dbReference type="EMBL" id="BARX01000043">
    <property type="protein sequence ID" value="GAD04115.1"/>
    <property type="molecule type" value="Genomic_DNA"/>
</dbReference>
<dbReference type="GO" id="GO:0016020">
    <property type="term" value="C:membrane"/>
    <property type="evidence" value="ECO:0007669"/>
    <property type="project" value="UniProtKB-SubCell"/>
</dbReference>
<evidence type="ECO:0000256" key="2">
    <source>
        <dbReference type="ARBA" id="ARBA00022692"/>
    </source>
</evidence>
<proteinExistence type="predicted"/>
<feature type="transmembrane region" description="Helical" evidence="5">
    <location>
        <begin position="125"/>
        <end position="146"/>
    </location>
</feature>
<feature type="domain" description="Virulence factor membrane-bound polymerase C-terminal" evidence="7">
    <location>
        <begin position="373"/>
        <end position="541"/>
    </location>
</feature>
<dbReference type="PANTHER" id="PTHR37422">
    <property type="entry name" value="TEICHURONIC ACID BIOSYNTHESIS PROTEIN TUAE"/>
    <property type="match status" value="1"/>
</dbReference>
<keyword evidence="3 5" id="KW-1133">Transmembrane helix</keyword>
<evidence type="ECO:0000256" key="3">
    <source>
        <dbReference type="ARBA" id="ARBA00022989"/>
    </source>
</evidence>
<dbReference type="Pfam" id="PF15864">
    <property type="entry name" value="PglL_A"/>
    <property type="match status" value="1"/>
</dbReference>
<keyword evidence="9" id="KW-0436">Ligase</keyword>
<evidence type="ECO:0000256" key="4">
    <source>
        <dbReference type="ARBA" id="ARBA00023136"/>
    </source>
</evidence>
<keyword evidence="4 5" id="KW-0472">Membrane</keyword>
<feature type="transmembrane region" description="Helical" evidence="5">
    <location>
        <begin position="92"/>
        <end position="113"/>
    </location>
</feature>
<feature type="transmembrane region" description="Helical" evidence="5">
    <location>
        <begin position="10"/>
        <end position="27"/>
    </location>
</feature>
<accession>R9PS35</accession>
<dbReference type="AlphaFoldDB" id="R9PS35"/>
<dbReference type="OrthoDB" id="5596698at2"/>
<evidence type="ECO:0000313" key="10">
    <source>
        <dbReference type="Proteomes" id="UP000014461"/>
    </source>
</evidence>
<dbReference type="InterPro" id="IPR051533">
    <property type="entry name" value="WaaL-like"/>
</dbReference>
<feature type="transmembrane region" description="Helical" evidence="5">
    <location>
        <begin position="70"/>
        <end position="86"/>
    </location>
</feature>
<evidence type="ECO:0000259" key="8">
    <source>
        <dbReference type="Pfam" id="PF15864"/>
    </source>
</evidence>
<dbReference type="InterPro" id="IPR031726">
    <property type="entry name" value="PglL_A"/>
</dbReference>
<evidence type="ECO:0000256" key="1">
    <source>
        <dbReference type="ARBA" id="ARBA00004141"/>
    </source>
</evidence>
<dbReference type="Pfam" id="PF04932">
    <property type="entry name" value="Wzy_C"/>
    <property type="match status" value="1"/>
</dbReference>
<comment type="subcellular location">
    <subcellularLocation>
        <location evidence="1">Membrane</location>
        <topology evidence="1">Multi-pass membrane protein</topology>
    </subcellularLocation>
</comment>
<dbReference type="InterPro" id="IPR007016">
    <property type="entry name" value="O-antigen_ligase-rel_domated"/>
</dbReference>
<dbReference type="PANTHER" id="PTHR37422:SF21">
    <property type="entry name" value="EXOQ-LIKE PROTEIN"/>
    <property type="match status" value="1"/>
</dbReference>
<evidence type="ECO:0000259" key="7">
    <source>
        <dbReference type="Pfam" id="PF11846"/>
    </source>
</evidence>
<gene>
    <name evidence="9" type="ORF">AALB_4195</name>
</gene>
<name>R9PS35_AGAAL</name>
<feature type="transmembrane region" description="Helical" evidence="5">
    <location>
        <begin position="366"/>
        <end position="382"/>
    </location>
</feature>
<evidence type="ECO:0000259" key="6">
    <source>
        <dbReference type="Pfam" id="PF04932"/>
    </source>
</evidence>
<feature type="transmembrane region" description="Helical" evidence="5">
    <location>
        <begin position="336"/>
        <end position="359"/>
    </location>
</feature>
<dbReference type="Pfam" id="PF11846">
    <property type="entry name" value="Wzy_C_2"/>
    <property type="match status" value="1"/>
</dbReference>
<feature type="domain" description="Protein glycosylation ligase" evidence="8">
    <location>
        <begin position="164"/>
        <end position="187"/>
    </location>
</feature>
<sequence>MLSKFSLERTFFYVFSAMMLLGMHYFQHNQGGTGLALPFNLVIWCFASILIGLGLIKVSQSQTLRYNKTLIGLAICALGLWIPLFYPNAEFGAFALDRLIGLAAGLLLIFSIIQLEISQKQWHQMMYVIVAAVLIESLYALTQMHLLTEGNWVGFNVNSTRAAGIFQQPNVLGTFVLFGIAISAWLLSQQAINKKWQLLLILVTSFAATWVCFLTGSRTTVVALFLILPLMAPNLFRTANLSHLRWWLVSILLGVFAPTLPELFNSNEARDALGGVTTAYRVTMLEVSWQLFKQQPLLGWGYGAYDGVYHGAQALLNQQSLIDGYHFNVAHPHNELAYWAVEGGLLPVTALFAMAFLIITSMLKQSWAKGLFYFAILFPSLLHCMTELPFYHSAVLWILFCTLISQILKNEEIVVKTFPAKFAPKIFGVLIPCFTIVFMATGLQAIHKITQFERTGSTNAALLEEVINPVPLQTRYEFNAMSFRLNAALSLDLKEELKGYLAWSEKLLKRQARTEHFYNRSVALRALGLNDQAKANDKLANDIYPNFERVSYKLVSATNGGEETLRQYLLWNKAEIEKTPLPQLYIHQINALVKLGDIKPAVDMLIEAQHKLPEKISLNSVPSLKPYIKIQTPS</sequence>
<feature type="transmembrane region" description="Helical" evidence="5">
    <location>
        <begin position="388"/>
        <end position="405"/>
    </location>
</feature>
<feature type="domain" description="O-antigen ligase-related" evidence="6">
    <location>
        <begin position="205"/>
        <end position="346"/>
    </location>
</feature>
<comment type="caution">
    <text evidence="9">The sequence shown here is derived from an EMBL/GenBank/DDBJ whole genome shotgun (WGS) entry which is preliminary data.</text>
</comment>
<feature type="transmembrane region" description="Helical" evidence="5">
    <location>
        <begin position="39"/>
        <end position="58"/>
    </location>
</feature>
<feature type="transmembrane region" description="Helical" evidence="5">
    <location>
        <begin position="244"/>
        <end position="260"/>
    </location>
</feature>
<dbReference type="Proteomes" id="UP000014461">
    <property type="component" value="Unassembled WGS sequence"/>
</dbReference>
<dbReference type="GO" id="GO:0016874">
    <property type="term" value="F:ligase activity"/>
    <property type="evidence" value="ECO:0007669"/>
    <property type="project" value="UniProtKB-KW"/>
</dbReference>
<feature type="transmembrane region" description="Helical" evidence="5">
    <location>
        <begin position="199"/>
        <end position="232"/>
    </location>
</feature>
<protein>
    <submittedName>
        <fullName evidence="9">Lipid A core-O-antigen ligase</fullName>
    </submittedName>
</protein>
<dbReference type="InterPro" id="IPR021797">
    <property type="entry name" value="Wzy_C_2"/>
</dbReference>